<dbReference type="PANTHER" id="PTHR31775:SF5">
    <property type="entry name" value="REMORIN 1.4"/>
    <property type="match status" value="1"/>
</dbReference>
<evidence type="ECO:0000259" key="4">
    <source>
        <dbReference type="Pfam" id="PF03763"/>
    </source>
</evidence>
<dbReference type="PANTHER" id="PTHR31775">
    <property type="entry name" value="OS02G0117200 PROTEIN"/>
    <property type="match status" value="1"/>
</dbReference>
<evidence type="ECO:0000256" key="2">
    <source>
        <dbReference type="SAM" id="Coils"/>
    </source>
</evidence>
<dbReference type="Pfam" id="PF03766">
    <property type="entry name" value="Remorin_N"/>
    <property type="match status" value="1"/>
</dbReference>
<dbReference type="AlphaFoldDB" id="A0AAX6EW85"/>
<dbReference type="Proteomes" id="UP001140949">
    <property type="component" value="Unassembled WGS sequence"/>
</dbReference>
<sequence length="200" mass="21850">MAEVEAKQVEVAPEPASPPPPPAAPAAETHVDEKAVLPPPPKEEAKPVDDSKALAVVEKVADPAPAAEKPSGGSIDRDIVLARLETDKRMSLIKAWEESEKTKAENKAVKKLSAIASWENTKKAAVEAQLRKIEEQLEKKKSEYAEKMKNKVAMLHKEAEEKRAMVEARRGEEMLKAEEMAAKYRATGHAPKKLIGCFGV</sequence>
<comment type="caution">
    <text evidence="6">The sequence shown here is derived from an EMBL/GenBank/DDBJ whole genome shotgun (WGS) entry which is preliminary data.</text>
</comment>
<reference evidence="6" key="2">
    <citation type="submission" date="2023-04" db="EMBL/GenBank/DDBJ databases">
        <authorList>
            <person name="Bruccoleri R.E."/>
            <person name="Oakeley E.J."/>
            <person name="Faust A.-M."/>
            <person name="Dessus-Babus S."/>
            <person name="Altorfer M."/>
            <person name="Burckhardt D."/>
            <person name="Oertli M."/>
            <person name="Naumann U."/>
            <person name="Petersen F."/>
            <person name="Wong J."/>
        </authorList>
    </citation>
    <scope>NUCLEOTIDE SEQUENCE</scope>
    <source>
        <strain evidence="6">GSM-AAB239-AS_SAM_17_03QT</strain>
        <tissue evidence="6">Leaf</tissue>
    </source>
</reference>
<evidence type="ECO:0000256" key="1">
    <source>
        <dbReference type="ARBA" id="ARBA00005711"/>
    </source>
</evidence>
<feature type="region of interest" description="Disordered" evidence="3">
    <location>
        <begin position="1"/>
        <end position="51"/>
    </location>
</feature>
<feature type="domain" description="Remorin C-terminal" evidence="4">
    <location>
        <begin position="88"/>
        <end position="193"/>
    </location>
</feature>
<proteinExistence type="inferred from homology"/>
<dbReference type="Pfam" id="PF03763">
    <property type="entry name" value="Remorin_C"/>
    <property type="match status" value="1"/>
</dbReference>
<gene>
    <name evidence="6" type="ORF">M6B38_167135</name>
</gene>
<comment type="similarity">
    <text evidence="1">Belongs to the remorin family.</text>
</comment>
<dbReference type="EMBL" id="JANAVB010033416">
    <property type="protein sequence ID" value="KAJ6808457.1"/>
    <property type="molecule type" value="Genomic_DNA"/>
</dbReference>
<feature type="compositionally biased region" description="Pro residues" evidence="3">
    <location>
        <begin position="15"/>
        <end position="24"/>
    </location>
</feature>
<feature type="coiled-coil region" evidence="2">
    <location>
        <begin position="123"/>
        <end position="165"/>
    </location>
</feature>
<organism evidence="6 7">
    <name type="scientific">Iris pallida</name>
    <name type="common">Sweet iris</name>
    <dbReference type="NCBI Taxonomy" id="29817"/>
    <lineage>
        <taxon>Eukaryota</taxon>
        <taxon>Viridiplantae</taxon>
        <taxon>Streptophyta</taxon>
        <taxon>Embryophyta</taxon>
        <taxon>Tracheophyta</taxon>
        <taxon>Spermatophyta</taxon>
        <taxon>Magnoliopsida</taxon>
        <taxon>Liliopsida</taxon>
        <taxon>Asparagales</taxon>
        <taxon>Iridaceae</taxon>
        <taxon>Iridoideae</taxon>
        <taxon>Irideae</taxon>
        <taxon>Iris</taxon>
    </lineage>
</organism>
<evidence type="ECO:0000259" key="5">
    <source>
        <dbReference type="Pfam" id="PF03766"/>
    </source>
</evidence>
<name>A0AAX6EW85_IRIPA</name>
<feature type="compositionally biased region" description="Basic and acidic residues" evidence="3">
    <location>
        <begin position="29"/>
        <end position="51"/>
    </location>
</feature>
<reference evidence="6" key="1">
    <citation type="journal article" date="2023" name="GigaByte">
        <title>Genome assembly of the bearded iris, Iris pallida Lam.</title>
        <authorList>
            <person name="Bruccoleri R.E."/>
            <person name="Oakeley E.J."/>
            <person name="Faust A.M.E."/>
            <person name="Altorfer M."/>
            <person name="Dessus-Babus S."/>
            <person name="Burckhardt D."/>
            <person name="Oertli M."/>
            <person name="Naumann U."/>
            <person name="Petersen F."/>
            <person name="Wong J."/>
        </authorList>
    </citation>
    <scope>NUCLEOTIDE SEQUENCE</scope>
    <source>
        <strain evidence="6">GSM-AAB239-AS_SAM_17_03QT</strain>
    </source>
</reference>
<feature type="domain" description="Remorin N-terminal" evidence="5">
    <location>
        <begin position="32"/>
        <end position="84"/>
    </location>
</feature>
<accession>A0AAX6EW85</accession>
<dbReference type="InterPro" id="IPR005516">
    <property type="entry name" value="Remorin_C"/>
</dbReference>
<keyword evidence="7" id="KW-1185">Reference proteome</keyword>
<evidence type="ECO:0000313" key="7">
    <source>
        <dbReference type="Proteomes" id="UP001140949"/>
    </source>
</evidence>
<keyword evidence="2" id="KW-0175">Coiled coil</keyword>
<evidence type="ECO:0000313" key="6">
    <source>
        <dbReference type="EMBL" id="KAJ6808457.1"/>
    </source>
</evidence>
<protein>
    <submittedName>
        <fullName evidence="6">Remorin</fullName>
    </submittedName>
</protein>
<dbReference type="InterPro" id="IPR005518">
    <property type="entry name" value="Remorin_N"/>
</dbReference>
<evidence type="ECO:0000256" key="3">
    <source>
        <dbReference type="SAM" id="MobiDB-lite"/>
    </source>
</evidence>